<evidence type="ECO:0000313" key="7">
    <source>
        <dbReference type="Proteomes" id="UP000231179"/>
    </source>
</evidence>
<protein>
    <submittedName>
        <fullName evidence="6">ABC transporter ATP-binding protein</fullName>
    </submittedName>
</protein>
<evidence type="ECO:0000313" key="6">
    <source>
        <dbReference type="EMBL" id="ATX70930.1"/>
    </source>
</evidence>
<dbReference type="PANTHER" id="PTHR42711:SF5">
    <property type="entry name" value="ABC TRANSPORTER ATP-BINDING PROTEIN NATA"/>
    <property type="match status" value="1"/>
</dbReference>
<dbReference type="CDD" id="cd03230">
    <property type="entry name" value="ABC_DR_subfamily_A"/>
    <property type="match status" value="1"/>
</dbReference>
<name>A0A2K8KGW9_9MOLU</name>
<evidence type="ECO:0000256" key="3">
    <source>
        <dbReference type="ARBA" id="ARBA00022741"/>
    </source>
</evidence>
<evidence type="ECO:0000259" key="5">
    <source>
        <dbReference type="PROSITE" id="PS50893"/>
    </source>
</evidence>
<evidence type="ECO:0000256" key="1">
    <source>
        <dbReference type="ARBA" id="ARBA00005417"/>
    </source>
</evidence>
<reference evidence="6 7" key="1">
    <citation type="submission" date="2017-11" db="EMBL/GenBank/DDBJ databases">
        <title>Complete genome sequence of Spiroplasma clarkii CN-5 (DSM 19994).</title>
        <authorList>
            <person name="Tsai Y.-M."/>
            <person name="Chang A."/>
            <person name="Lo W.-S."/>
            <person name="Kuo C.-H."/>
        </authorList>
    </citation>
    <scope>NUCLEOTIDE SEQUENCE [LARGE SCALE GENOMIC DNA]</scope>
    <source>
        <strain evidence="6 7">CN-5</strain>
    </source>
</reference>
<organism evidence="6 7">
    <name type="scientific">Spiroplasma clarkii</name>
    <dbReference type="NCBI Taxonomy" id="2139"/>
    <lineage>
        <taxon>Bacteria</taxon>
        <taxon>Bacillati</taxon>
        <taxon>Mycoplasmatota</taxon>
        <taxon>Mollicutes</taxon>
        <taxon>Entomoplasmatales</taxon>
        <taxon>Spiroplasmataceae</taxon>
        <taxon>Spiroplasma</taxon>
    </lineage>
</organism>
<dbReference type="InterPro" id="IPR050763">
    <property type="entry name" value="ABC_transporter_ATP-binding"/>
</dbReference>
<dbReference type="SUPFAM" id="SSF52540">
    <property type="entry name" value="P-loop containing nucleoside triphosphate hydrolases"/>
    <property type="match status" value="1"/>
</dbReference>
<keyword evidence="3" id="KW-0547">Nucleotide-binding</keyword>
<dbReference type="Pfam" id="PF00005">
    <property type="entry name" value="ABC_tran"/>
    <property type="match status" value="1"/>
</dbReference>
<evidence type="ECO:0000256" key="4">
    <source>
        <dbReference type="ARBA" id="ARBA00022840"/>
    </source>
</evidence>
<proteinExistence type="inferred from homology"/>
<gene>
    <name evidence="6" type="ORF">SCLAR_v1c06110</name>
</gene>
<dbReference type="EMBL" id="CP024870">
    <property type="protein sequence ID" value="ATX70930.1"/>
    <property type="molecule type" value="Genomic_DNA"/>
</dbReference>
<sequence>MIQIKEIKKSYKKNSPNVIDDVSFEIKDGEAVAILGANGAGKSTLVEIIAGIIEPTSGEIAYVSEGKTSDSKKNDKDFLQKNVGIQFQSGAWPFNTMGTDLLEFFVGRKWKTNEYITELINVFEISSILKNRIASCSGGEQQRFNCFLSIINNPKILILDELITGLDLKMQIKLIKFFQELRKKSGLTLIVVSHIPEEVEQVCDRIIILKQGKIYKQMDITTVKKEFGSVRNLLTEFFEEQI</sequence>
<feature type="domain" description="ABC transporter" evidence="5">
    <location>
        <begin position="2"/>
        <end position="236"/>
    </location>
</feature>
<dbReference type="GO" id="GO:0016887">
    <property type="term" value="F:ATP hydrolysis activity"/>
    <property type="evidence" value="ECO:0007669"/>
    <property type="project" value="InterPro"/>
</dbReference>
<accession>A0A2K8KGW9</accession>
<dbReference type="PROSITE" id="PS50893">
    <property type="entry name" value="ABC_TRANSPORTER_2"/>
    <property type="match status" value="1"/>
</dbReference>
<dbReference type="RefSeq" id="WP_100254481.1">
    <property type="nucleotide sequence ID" value="NZ_CP024870.1"/>
</dbReference>
<dbReference type="AlphaFoldDB" id="A0A2K8KGW9"/>
<keyword evidence="7" id="KW-1185">Reference proteome</keyword>
<comment type="similarity">
    <text evidence="1">Belongs to the ABC transporter superfamily.</text>
</comment>
<dbReference type="InterPro" id="IPR027417">
    <property type="entry name" value="P-loop_NTPase"/>
</dbReference>
<dbReference type="PANTHER" id="PTHR42711">
    <property type="entry name" value="ABC TRANSPORTER ATP-BINDING PROTEIN"/>
    <property type="match status" value="1"/>
</dbReference>
<dbReference type="InterPro" id="IPR003593">
    <property type="entry name" value="AAA+_ATPase"/>
</dbReference>
<dbReference type="Proteomes" id="UP000231179">
    <property type="component" value="Chromosome"/>
</dbReference>
<keyword evidence="2" id="KW-0813">Transport</keyword>
<dbReference type="GO" id="GO:0005524">
    <property type="term" value="F:ATP binding"/>
    <property type="evidence" value="ECO:0007669"/>
    <property type="project" value="UniProtKB-KW"/>
</dbReference>
<dbReference type="SMART" id="SM00382">
    <property type="entry name" value="AAA"/>
    <property type="match status" value="1"/>
</dbReference>
<dbReference type="InterPro" id="IPR003439">
    <property type="entry name" value="ABC_transporter-like_ATP-bd"/>
</dbReference>
<evidence type="ECO:0000256" key="2">
    <source>
        <dbReference type="ARBA" id="ARBA00022448"/>
    </source>
</evidence>
<keyword evidence="4 6" id="KW-0067">ATP-binding</keyword>
<dbReference type="Gene3D" id="3.40.50.300">
    <property type="entry name" value="P-loop containing nucleotide triphosphate hydrolases"/>
    <property type="match status" value="1"/>
</dbReference>